<proteinExistence type="predicted"/>
<keyword evidence="2" id="KW-0812">Transmembrane</keyword>
<feature type="transmembrane region" description="Helical" evidence="2">
    <location>
        <begin position="141"/>
        <end position="160"/>
    </location>
</feature>
<dbReference type="AlphaFoldDB" id="A0A5A7PBA6"/>
<evidence type="ECO:0000256" key="2">
    <source>
        <dbReference type="SAM" id="Phobius"/>
    </source>
</evidence>
<feature type="compositionally biased region" description="Basic residues" evidence="1">
    <location>
        <begin position="1"/>
        <end position="14"/>
    </location>
</feature>
<dbReference type="EMBL" id="BKCP01004317">
    <property type="protein sequence ID" value="GER30175.1"/>
    <property type="molecule type" value="Genomic_DNA"/>
</dbReference>
<name>A0A5A7PBA6_STRAF</name>
<evidence type="ECO:0000256" key="1">
    <source>
        <dbReference type="SAM" id="MobiDB-lite"/>
    </source>
</evidence>
<keyword evidence="2" id="KW-0472">Membrane</keyword>
<sequence length="388" mass="41932">QNLHHHKIRRRLKRGSTGTGTAQNHDFPIGVHIDNYGIALLDLAREHLLGHAILQQPHNSPPQRPRPIARTIPFLHHPIPKPIRHLKLDIPLLQPHNHLLQHNIPNLLHLLLRQLPEHNHIVQPVQKLWPKVIFQLPHHQLLNILITPILLLLLLLLLQLKPKPSLGLLVPLLENHTTPDIRRHDQKRVLEVNRAALAIGQTPVLQNLKHHIENVRVSLLDLVEEYERVGAPAHGLAHVARWRADEFRYGVALHELRHVESYHGVLGAEIVGGEGLGELGFADAGGAGEDEGGDGAVGVLEADAGAADGAGDGFHSLVLADNAAVESGFHAEEAGGLLGGDLVDGDARPGGDDAVDVGLRDGGAAVAGLRLGAGRLLVLAHEGGHLGP</sequence>
<evidence type="ECO:0000313" key="4">
    <source>
        <dbReference type="Proteomes" id="UP000325081"/>
    </source>
</evidence>
<comment type="caution">
    <text evidence="3">The sequence shown here is derived from an EMBL/GenBank/DDBJ whole genome shotgun (WGS) entry which is preliminary data.</text>
</comment>
<keyword evidence="4" id="KW-1185">Reference proteome</keyword>
<dbReference type="Proteomes" id="UP000325081">
    <property type="component" value="Unassembled WGS sequence"/>
</dbReference>
<feature type="non-terminal residue" evidence="3">
    <location>
        <position position="1"/>
    </location>
</feature>
<evidence type="ECO:0000313" key="3">
    <source>
        <dbReference type="EMBL" id="GER30175.1"/>
    </source>
</evidence>
<accession>A0A5A7PBA6</accession>
<keyword evidence="2" id="KW-1133">Transmembrane helix</keyword>
<dbReference type="AntiFam" id="ANF00007">
    <property type="entry name" value="Shadow ORF (opposite clpB)"/>
</dbReference>
<gene>
    <name evidence="3" type="ORF">STAS_06100</name>
</gene>
<organism evidence="3 4">
    <name type="scientific">Striga asiatica</name>
    <name type="common">Asiatic witchweed</name>
    <name type="synonym">Buchnera asiatica</name>
    <dbReference type="NCBI Taxonomy" id="4170"/>
    <lineage>
        <taxon>Eukaryota</taxon>
        <taxon>Viridiplantae</taxon>
        <taxon>Streptophyta</taxon>
        <taxon>Embryophyta</taxon>
        <taxon>Tracheophyta</taxon>
        <taxon>Spermatophyta</taxon>
        <taxon>Magnoliopsida</taxon>
        <taxon>eudicotyledons</taxon>
        <taxon>Gunneridae</taxon>
        <taxon>Pentapetalae</taxon>
        <taxon>asterids</taxon>
        <taxon>lamiids</taxon>
        <taxon>Lamiales</taxon>
        <taxon>Orobanchaceae</taxon>
        <taxon>Buchnereae</taxon>
        <taxon>Striga</taxon>
    </lineage>
</organism>
<reference evidence="4" key="1">
    <citation type="journal article" date="2019" name="Curr. Biol.">
        <title>Genome Sequence of Striga asiatica Provides Insight into the Evolution of Plant Parasitism.</title>
        <authorList>
            <person name="Yoshida S."/>
            <person name="Kim S."/>
            <person name="Wafula E.K."/>
            <person name="Tanskanen J."/>
            <person name="Kim Y.M."/>
            <person name="Honaas L."/>
            <person name="Yang Z."/>
            <person name="Spallek T."/>
            <person name="Conn C.E."/>
            <person name="Ichihashi Y."/>
            <person name="Cheong K."/>
            <person name="Cui S."/>
            <person name="Der J.P."/>
            <person name="Gundlach H."/>
            <person name="Jiao Y."/>
            <person name="Hori C."/>
            <person name="Ishida J.K."/>
            <person name="Kasahara H."/>
            <person name="Kiba T."/>
            <person name="Kim M.S."/>
            <person name="Koo N."/>
            <person name="Laohavisit A."/>
            <person name="Lee Y.H."/>
            <person name="Lumba S."/>
            <person name="McCourt P."/>
            <person name="Mortimer J.C."/>
            <person name="Mutuku J.M."/>
            <person name="Nomura T."/>
            <person name="Sasaki-Sekimoto Y."/>
            <person name="Seto Y."/>
            <person name="Wang Y."/>
            <person name="Wakatake T."/>
            <person name="Sakakibara H."/>
            <person name="Demura T."/>
            <person name="Yamaguchi S."/>
            <person name="Yoneyama K."/>
            <person name="Manabe R.I."/>
            <person name="Nelson D.C."/>
            <person name="Schulman A.H."/>
            <person name="Timko M.P."/>
            <person name="dePamphilis C.W."/>
            <person name="Choi D."/>
            <person name="Shirasu K."/>
        </authorList>
    </citation>
    <scope>NUCLEOTIDE SEQUENCE [LARGE SCALE GENOMIC DNA]</scope>
    <source>
        <strain evidence="4">cv. UVA1</strain>
    </source>
</reference>
<feature type="non-terminal residue" evidence="3">
    <location>
        <position position="388"/>
    </location>
</feature>
<feature type="region of interest" description="Disordered" evidence="1">
    <location>
        <begin position="1"/>
        <end position="25"/>
    </location>
</feature>
<dbReference type="OrthoDB" id="10693096at2759"/>
<protein>
    <submittedName>
        <fullName evidence="3">63 kDa protein</fullName>
    </submittedName>
</protein>